<dbReference type="InterPro" id="IPR038639">
    <property type="entry name" value="AlgX_C_sf"/>
</dbReference>
<keyword evidence="8" id="KW-0016">Alginate biosynthesis</keyword>
<dbReference type="InterPro" id="IPR031811">
    <property type="entry name" value="ALGX/ALGJ_SGNH-like"/>
</dbReference>
<feature type="active site" description="Proton acceptor" evidence="12">
    <location>
        <position position="172"/>
    </location>
</feature>
<dbReference type="STRING" id="1931241.BVH74_05255"/>
<name>A0A1V0B2N7_9GAMM</name>
<dbReference type="Gene3D" id="2.60.120.1380">
    <property type="entry name" value="C-terminal carbohydrate-binding module"/>
    <property type="match status" value="1"/>
</dbReference>
<dbReference type="InterPro" id="IPR031798">
    <property type="entry name" value="AlgX_C"/>
</dbReference>
<evidence type="ECO:0000256" key="6">
    <source>
        <dbReference type="ARBA" id="ARBA00022729"/>
    </source>
</evidence>
<keyword evidence="5" id="KW-0808">Transferase</keyword>
<comment type="pathway">
    <text evidence="2">Glycan biosynthesis; alginate biosynthesis.</text>
</comment>
<evidence type="ECO:0000259" key="15">
    <source>
        <dbReference type="Pfam" id="PF16822"/>
    </source>
</evidence>
<dbReference type="InterPro" id="IPR034655">
    <property type="entry name" value="AlgX_N"/>
</dbReference>
<keyword evidence="10" id="KW-0012">Acyltransferase</keyword>
<gene>
    <name evidence="17" type="ORF">BVH74_05255</name>
</gene>
<comment type="subcellular location">
    <subcellularLocation>
        <location evidence="1">Periplasm</location>
    </subcellularLocation>
</comment>
<evidence type="ECO:0000256" key="7">
    <source>
        <dbReference type="ARBA" id="ARBA00022764"/>
    </source>
</evidence>
<evidence type="ECO:0000313" key="18">
    <source>
        <dbReference type="Proteomes" id="UP000243488"/>
    </source>
</evidence>
<dbReference type="EMBL" id="CP020100">
    <property type="protein sequence ID" value="AQZ94196.1"/>
    <property type="molecule type" value="Genomic_DNA"/>
</dbReference>
<dbReference type="CDD" id="cd14441">
    <property type="entry name" value="AlgX_N"/>
    <property type="match status" value="1"/>
</dbReference>
<evidence type="ECO:0000256" key="3">
    <source>
        <dbReference type="ARBA" id="ARBA00006553"/>
    </source>
</evidence>
<evidence type="ECO:0000256" key="12">
    <source>
        <dbReference type="PIRSR" id="PIRSR638639-50"/>
    </source>
</evidence>
<comment type="similarity">
    <text evidence="3">Belongs to the AlgX family.</text>
</comment>
<evidence type="ECO:0000256" key="10">
    <source>
        <dbReference type="ARBA" id="ARBA00023315"/>
    </source>
</evidence>
<feature type="domain" description="AlgX/AlgJ SGNH hydrolase-like" evidence="15">
    <location>
        <begin position="62"/>
        <end position="327"/>
    </location>
</feature>
<dbReference type="Pfam" id="PF16824">
    <property type="entry name" value="CBM_26"/>
    <property type="match status" value="1"/>
</dbReference>
<feature type="signal peptide" evidence="14">
    <location>
        <begin position="1"/>
        <end position="26"/>
    </location>
</feature>
<keyword evidence="7" id="KW-0574">Periplasm</keyword>
<sequence length="468" mass="52112">MKPAYPSTLGLLMALWFTVPAAQAQAGPNQPCLGPECLICPALSDPQQYAEGGMKIMRFMAPGRGSWLFRSDVDLTTDFGMPAHMEPELARLISTFNRQGTEVAIVVQPTRGLMHRDKVRPDFAYGFDYAEGVANLRHFLTQLRNAGAIVPDVMNLVENPPQEEYFFRRDTHWTPAGAKATAQLVAQEVRRQPVYAGLTKSTYRTEPSVIIPKDGAHNMAFSRLCGNDFGYQYVQNFQTVPEVDEVSALFDDIPEPEVTLVGTSNSAARDEDTKQYNFDGYLKEYLSVNLMNFSLQGGGQDGALMEYLLSPSYSTNNPPKLIIWELPANYKLASEVMYRQLVPAAEGGCAARTTVLSGRAERSGYRENDRIEVLSNSGAQRQALTGADGVLDIKMSDRDLRNFYVIVYYDNGSRDKVWIRRPGIVSGGQYYLELSKATEFRNANLLSVFIEPTQASDKPIDLEVSLCR</sequence>
<feature type="chain" id="PRO_5013205567" description="Alginate biosynthesis protein AlgX" evidence="14">
    <location>
        <begin position="27"/>
        <end position="468"/>
    </location>
</feature>
<accession>A0A1V0B2N7</accession>
<dbReference type="Pfam" id="PF16822">
    <property type="entry name" value="ALGX"/>
    <property type="match status" value="1"/>
</dbReference>
<evidence type="ECO:0000256" key="13">
    <source>
        <dbReference type="PIRSR" id="PIRSR638639-51"/>
    </source>
</evidence>
<evidence type="ECO:0000256" key="8">
    <source>
        <dbReference type="ARBA" id="ARBA00022841"/>
    </source>
</evidence>
<evidence type="ECO:0000313" key="17">
    <source>
        <dbReference type="EMBL" id="AQZ94196.1"/>
    </source>
</evidence>
<dbReference type="KEGG" id="ppha:BVH74_05255"/>
<dbReference type="CDD" id="cd14487">
    <property type="entry name" value="AlgX_C"/>
    <property type="match status" value="1"/>
</dbReference>
<feature type="domain" description="Alginate biosynthesis protein AlgX C-terminal carbohydrate-binding module" evidence="16">
    <location>
        <begin position="348"/>
        <end position="468"/>
    </location>
</feature>
<dbReference type="UniPathway" id="UPA00286"/>
<feature type="active site" description="Nucleophile" evidence="12">
    <location>
        <position position="264"/>
    </location>
</feature>
<evidence type="ECO:0000256" key="11">
    <source>
        <dbReference type="ARBA" id="ARBA00032384"/>
    </source>
</evidence>
<keyword evidence="18" id="KW-1185">Reference proteome</keyword>
<evidence type="ECO:0000256" key="5">
    <source>
        <dbReference type="ARBA" id="ARBA00022679"/>
    </source>
</evidence>
<evidence type="ECO:0000256" key="14">
    <source>
        <dbReference type="SAM" id="SignalP"/>
    </source>
</evidence>
<dbReference type="GO" id="GO:0042121">
    <property type="term" value="P:alginic acid biosynthetic process"/>
    <property type="evidence" value="ECO:0007669"/>
    <property type="project" value="UniProtKB-UniPathway"/>
</dbReference>
<evidence type="ECO:0000256" key="2">
    <source>
        <dbReference type="ARBA" id="ARBA00005182"/>
    </source>
</evidence>
<proteinExistence type="inferred from homology"/>
<evidence type="ECO:0000256" key="9">
    <source>
        <dbReference type="ARBA" id="ARBA00023157"/>
    </source>
</evidence>
<evidence type="ECO:0000256" key="1">
    <source>
        <dbReference type="ARBA" id="ARBA00004418"/>
    </source>
</evidence>
<evidence type="ECO:0000256" key="4">
    <source>
        <dbReference type="ARBA" id="ARBA00013937"/>
    </source>
</evidence>
<dbReference type="Proteomes" id="UP000243488">
    <property type="component" value="Chromosome"/>
</dbReference>
<dbReference type="GO" id="GO:0016746">
    <property type="term" value="F:acyltransferase activity"/>
    <property type="evidence" value="ECO:0007669"/>
    <property type="project" value="UniProtKB-KW"/>
</dbReference>
<feature type="disulfide bond" evidence="13">
    <location>
        <begin position="40"/>
        <end position="225"/>
    </location>
</feature>
<dbReference type="GO" id="GO:0042597">
    <property type="term" value="C:periplasmic space"/>
    <property type="evidence" value="ECO:0007669"/>
    <property type="project" value="UniProtKB-SubCell"/>
</dbReference>
<reference evidence="17 18" key="1">
    <citation type="submission" date="2017-03" db="EMBL/GenBank/DDBJ databases">
        <title>Complete genome sequence of the novel DNRA strain Pseudomonas sp. S-6-2 isolated from Chinese polluted river sediment. Journal of Biotechnology.</title>
        <authorList>
            <person name="Li J."/>
            <person name="Xiang F."/>
            <person name="Wang L."/>
            <person name="Xi L."/>
            <person name="Liu J."/>
        </authorList>
    </citation>
    <scope>NUCLEOTIDE SEQUENCE [LARGE SCALE GENOMIC DNA]</scope>
    <source>
        <strain evidence="17 18">S-6-2</strain>
    </source>
</reference>
<keyword evidence="6 14" id="KW-0732">Signal</keyword>
<feature type="active site" evidence="12">
    <location>
        <position position="170"/>
    </location>
</feature>
<organism evidence="17 18">
    <name type="scientific">Halopseudomonas phragmitis</name>
    <dbReference type="NCBI Taxonomy" id="1931241"/>
    <lineage>
        <taxon>Bacteria</taxon>
        <taxon>Pseudomonadati</taxon>
        <taxon>Pseudomonadota</taxon>
        <taxon>Gammaproteobacteria</taxon>
        <taxon>Pseudomonadales</taxon>
        <taxon>Pseudomonadaceae</taxon>
        <taxon>Halopseudomonas</taxon>
    </lineage>
</organism>
<feature type="disulfide bond" evidence="13">
    <location>
        <begin position="349"/>
        <end position="467"/>
    </location>
</feature>
<keyword evidence="9 13" id="KW-1015">Disulfide bond</keyword>
<evidence type="ECO:0000259" key="16">
    <source>
        <dbReference type="Pfam" id="PF16824"/>
    </source>
</evidence>
<dbReference type="RefSeq" id="WP_080049051.1">
    <property type="nucleotide sequence ID" value="NZ_CP020100.1"/>
</dbReference>
<dbReference type="AlphaFoldDB" id="A0A1V0B2N7"/>
<protein>
    <recommendedName>
        <fullName evidence="4">Alginate biosynthesis protein AlgX</fullName>
    </recommendedName>
    <alternativeName>
        <fullName evidence="11">Probable alginate O-acetyltransferase AlgX</fullName>
    </alternativeName>
</protein>